<organism evidence="2 3">
    <name type="scientific">Nesterenkonia xinjiangensis</name>
    <dbReference type="NCBI Taxonomy" id="225327"/>
    <lineage>
        <taxon>Bacteria</taxon>
        <taxon>Bacillati</taxon>
        <taxon>Actinomycetota</taxon>
        <taxon>Actinomycetes</taxon>
        <taxon>Micrococcales</taxon>
        <taxon>Micrococcaceae</taxon>
        <taxon>Nesterenkonia</taxon>
    </lineage>
</organism>
<proteinExistence type="predicted"/>
<reference evidence="2 3" key="1">
    <citation type="submission" date="2020-07" db="EMBL/GenBank/DDBJ databases">
        <title>Sequencing the genomes of 1000 actinobacteria strains.</title>
        <authorList>
            <person name="Klenk H.-P."/>
        </authorList>
    </citation>
    <scope>NUCLEOTIDE SEQUENCE [LARGE SCALE GENOMIC DNA]</scope>
    <source>
        <strain evidence="2 3">DSM 15475</strain>
    </source>
</reference>
<dbReference type="EMBL" id="JACCFY010000001">
    <property type="protein sequence ID" value="NYJ78405.1"/>
    <property type="molecule type" value="Genomic_DNA"/>
</dbReference>
<protein>
    <recommendedName>
        <fullName evidence="4">ApeA N-terminal domain-containing protein</fullName>
    </recommendedName>
</protein>
<evidence type="ECO:0000313" key="3">
    <source>
        <dbReference type="Proteomes" id="UP000535437"/>
    </source>
</evidence>
<dbReference type="AlphaFoldDB" id="A0A7Z0GLX2"/>
<dbReference type="RefSeq" id="WP_179541751.1">
    <property type="nucleotide sequence ID" value="NZ_BAAALL010000005.1"/>
</dbReference>
<gene>
    <name evidence="2" type="ORF">HNR09_001816</name>
</gene>
<comment type="caution">
    <text evidence="2">The sequence shown here is derived from an EMBL/GenBank/DDBJ whole genome shotgun (WGS) entry which is preliminary data.</text>
</comment>
<name>A0A7Z0GLX2_9MICC</name>
<evidence type="ECO:0008006" key="4">
    <source>
        <dbReference type="Google" id="ProtNLM"/>
    </source>
</evidence>
<feature type="region of interest" description="Disordered" evidence="1">
    <location>
        <begin position="406"/>
        <end position="460"/>
    </location>
</feature>
<evidence type="ECO:0000313" key="2">
    <source>
        <dbReference type="EMBL" id="NYJ78405.1"/>
    </source>
</evidence>
<accession>A0A7Z0GLX2</accession>
<dbReference type="Proteomes" id="UP000535437">
    <property type="component" value="Unassembled WGS sequence"/>
</dbReference>
<keyword evidence="3" id="KW-1185">Reference proteome</keyword>
<feature type="region of interest" description="Disordered" evidence="1">
    <location>
        <begin position="138"/>
        <end position="161"/>
    </location>
</feature>
<evidence type="ECO:0000256" key="1">
    <source>
        <dbReference type="SAM" id="MobiDB-lite"/>
    </source>
</evidence>
<feature type="compositionally biased region" description="Basic and acidic residues" evidence="1">
    <location>
        <begin position="411"/>
        <end position="429"/>
    </location>
</feature>
<sequence>MTPHSSREAAGCWWPAGAPGSALSGTVTGALLGEEAPPAALRLTLEASAPENAQAMIAALRRPPAVLHGLLDGRAATAWTREVMAETGTLYVELEVLLIGAHLMGSEDRRLQEAEMRLDSLQVGQILVGAGPWTGSLPLGGDASDSAPPAGTGQASDAGRSRILVERVEESETVMRVHILPSRAASVPEILEQLRTVTDLLAFAWLETSPALTFEARVHGDDSRLLDDYRVTCSAPGTHLGAGERARPRVGGPLFTGEQRPFAKLLEAWRVLRTRHRTSLTMLVAARALPEEFQEAALLVLLGSAEALYATSSGLRRREIKDSTLRRKLEHLADRVSFHEVMPHQVTAAAWAEQAARLRSTFTHSGRVDSGSQAELRHMAKLTAGVVVLALLRELGIPAAEGRQRLPGHLALRDDMPTPRGTPERRRGDPAQGPPPARGGKTPTPRDVGTRPQRPARRSS</sequence>